<evidence type="ECO:0000313" key="4">
    <source>
        <dbReference type="Proteomes" id="UP001497453"/>
    </source>
</evidence>
<dbReference type="EMBL" id="OZ037950">
    <property type="protein sequence ID" value="CAL1712308.1"/>
    <property type="molecule type" value="Genomic_DNA"/>
</dbReference>
<sequence length="356" mass="40304">MFIVATLHIATNTYRMIGAYVYRVNTPGGVVAYLNDLATWHHVFKDALFCTQELFGDLIAMYRCWVIWNRNWMVIALPFLLFLVSAGSAYAVIVLFTTTPSDANVFTKRLQTWILVFYATEVVQSALITGFIAYRIWNTDRAVAPFRASNKSNLMPILRILVESVALQLLVEILVLALYAAQMNAQYILLETICSLVGITYTALIIRVALQLELSSSHERRLSGSDVRGSPCAVVLPPMSENNLAPNTVTSHRNQRLTPNHLITPKLSPITSNIDTPLLVSRLQGHQGLIEKEKKEVEADGESQNQWDREDVWKDESSALENEVRSRNWRLEDPESQPAEPLSGCHPSRWKRRKSY</sequence>
<feature type="transmembrane region" description="Helical" evidence="2">
    <location>
        <begin position="187"/>
        <end position="210"/>
    </location>
</feature>
<feature type="region of interest" description="Disordered" evidence="1">
    <location>
        <begin position="292"/>
        <end position="356"/>
    </location>
</feature>
<evidence type="ECO:0000256" key="1">
    <source>
        <dbReference type="SAM" id="MobiDB-lite"/>
    </source>
</evidence>
<dbReference type="Proteomes" id="UP001497453">
    <property type="component" value="Chromosome 7"/>
</dbReference>
<keyword evidence="2" id="KW-1133">Transmembrane helix</keyword>
<accession>A0ABP1DWY8</accession>
<feature type="compositionally biased region" description="Basic and acidic residues" evidence="1">
    <location>
        <begin position="307"/>
        <end position="333"/>
    </location>
</feature>
<protein>
    <submittedName>
        <fullName evidence="3">Uncharacterized protein</fullName>
    </submittedName>
</protein>
<keyword evidence="2" id="KW-0812">Transmembrane</keyword>
<keyword evidence="2" id="KW-0472">Membrane</keyword>
<gene>
    <name evidence="3" type="ORF">GFSPODELE1_LOCUS8765</name>
</gene>
<evidence type="ECO:0000256" key="2">
    <source>
        <dbReference type="SAM" id="Phobius"/>
    </source>
</evidence>
<organism evidence="3 4">
    <name type="scientific">Somion occarium</name>
    <dbReference type="NCBI Taxonomy" id="3059160"/>
    <lineage>
        <taxon>Eukaryota</taxon>
        <taxon>Fungi</taxon>
        <taxon>Dikarya</taxon>
        <taxon>Basidiomycota</taxon>
        <taxon>Agaricomycotina</taxon>
        <taxon>Agaricomycetes</taxon>
        <taxon>Polyporales</taxon>
        <taxon>Cerrenaceae</taxon>
        <taxon>Somion</taxon>
    </lineage>
</organism>
<keyword evidence="4" id="KW-1185">Reference proteome</keyword>
<feature type="transmembrane region" description="Helical" evidence="2">
    <location>
        <begin position="157"/>
        <end position="181"/>
    </location>
</feature>
<feature type="transmembrane region" description="Helical" evidence="2">
    <location>
        <begin position="113"/>
        <end position="137"/>
    </location>
</feature>
<evidence type="ECO:0000313" key="3">
    <source>
        <dbReference type="EMBL" id="CAL1712308.1"/>
    </source>
</evidence>
<reference evidence="4" key="1">
    <citation type="submission" date="2024-04" db="EMBL/GenBank/DDBJ databases">
        <authorList>
            <person name="Shaw F."/>
            <person name="Minotto A."/>
        </authorList>
    </citation>
    <scope>NUCLEOTIDE SEQUENCE [LARGE SCALE GENOMIC DNA]</scope>
</reference>
<proteinExistence type="predicted"/>
<name>A0ABP1DWY8_9APHY</name>
<feature type="transmembrane region" description="Helical" evidence="2">
    <location>
        <begin position="72"/>
        <end position="93"/>
    </location>
</feature>